<comment type="caution">
    <text evidence="2">The sequence shown here is derived from an EMBL/GenBank/DDBJ whole genome shotgun (WGS) entry which is preliminary data.</text>
</comment>
<sequence>MSLVDTVAHVVHLSFAGLWTGTVLFVTASVLPLALRGDVRPEPLEYVTGRLTTVSRASAFFPFASGGHMAGRGYTVPLLLETSRGHLVLAMIALWFALAALVEVGAARMRSGLRARKVRTPARDAKPFLQAGSVVSVGLLVVAGTLAGGLPL</sequence>
<dbReference type="Proteomes" id="UP001596547">
    <property type="component" value="Unassembled WGS sequence"/>
</dbReference>
<dbReference type="AlphaFoldDB" id="A0ABD6A772"/>
<gene>
    <name evidence="2" type="ORF">ACFQPE_03230</name>
</gene>
<evidence type="ECO:0000313" key="2">
    <source>
        <dbReference type="EMBL" id="MFC7315808.1"/>
    </source>
</evidence>
<dbReference type="EMBL" id="JBHTBF010000001">
    <property type="protein sequence ID" value="MFC7315808.1"/>
    <property type="molecule type" value="Genomic_DNA"/>
</dbReference>
<dbReference type="GeneID" id="79314784"/>
<organism evidence="2 3">
    <name type="scientific">Halomarina halobia</name>
    <dbReference type="NCBI Taxonomy" id="3033386"/>
    <lineage>
        <taxon>Archaea</taxon>
        <taxon>Methanobacteriati</taxon>
        <taxon>Methanobacteriota</taxon>
        <taxon>Stenosarchaea group</taxon>
        <taxon>Halobacteria</taxon>
        <taxon>Halobacteriales</taxon>
        <taxon>Natronomonadaceae</taxon>
        <taxon>Halomarina</taxon>
    </lineage>
</organism>
<reference evidence="2 3" key="1">
    <citation type="journal article" date="2019" name="Int. J. Syst. Evol. Microbiol.">
        <title>The Global Catalogue of Microorganisms (GCM) 10K type strain sequencing project: providing services to taxonomists for standard genome sequencing and annotation.</title>
        <authorList>
            <consortium name="The Broad Institute Genomics Platform"/>
            <consortium name="The Broad Institute Genome Sequencing Center for Infectious Disease"/>
            <person name="Wu L."/>
            <person name="Ma J."/>
        </authorList>
    </citation>
    <scope>NUCLEOTIDE SEQUENCE [LARGE SCALE GENOMIC DNA]</scope>
    <source>
        <strain evidence="2 3">PSR21</strain>
    </source>
</reference>
<feature type="transmembrane region" description="Helical" evidence="1">
    <location>
        <begin position="85"/>
        <end position="107"/>
    </location>
</feature>
<keyword evidence="1" id="KW-1133">Transmembrane helix</keyword>
<name>A0ABD6A772_9EURY</name>
<keyword evidence="1" id="KW-0472">Membrane</keyword>
<feature type="transmembrane region" description="Helical" evidence="1">
    <location>
        <begin position="12"/>
        <end position="35"/>
    </location>
</feature>
<proteinExistence type="predicted"/>
<dbReference type="RefSeq" id="WP_276305209.1">
    <property type="nucleotide sequence ID" value="NZ_CP119992.1"/>
</dbReference>
<accession>A0ABD6A772</accession>
<evidence type="ECO:0000313" key="3">
    <source>
        <dbReference type="Proteomes" id="UP001596547"/>
    </source>
</evidence>
<keyword evidence="3" id="KW-1185">Reference proteome</keyword>
<keyword evidence="1" id="KW-0812">Transmembrane</keyword>
<feature type="transmembrane region" description="Helical" evidence="1">
    <location>
        <begin position="128"/>
        <end position="150"/>
    </location>
</feature>
<protein>
    <submittedName>
        <fullName evidence="2">Transporter</fullName>
    </submittedName>
</protein>
<evidence type="ECO:0000256" key="1">
    <source>
        <dbReference type="SAM" id="Phobius"/>
    </source>
</evidence>